<proteinExistence type="predicted"/>
<evidence type="ECO:0000313" key="2">
    <source>
        <dbReference type="Proteomes" id="UP001501407"/>
    </source>
</evidence>
<protein>
    <submittedName>
        <fullName evidence="1">Uncharacterized protein</fullName>
    </submittedName>
</protein>
<evidence type="ECO:0000313" key="1">
    <source>
        <dbReference type="EMBL" id="GAA5101339.1"/>
    </source>
</evidence>
<reference evidence="2" key="1">
    <citation type="journal article" date="2019" name="Int. J. Syst. Evol. Microbiol.">
        <title>The Global Catalogue of Microorganisms (GCM) 10K type strain sequencing project: providing services to taxonomists for standard genome sequencing and annotation.</title>
        <authorList>
            <consortium name="The Broad Institute Genomics Platform"/>
            <consortium name="The Broad Institute Genome Sequencing Center for Infectious Disease"/>
            <person name="Wu L."/>
            <person name="Ma J."/>
        </authorList>
    </citation>
    <scope>NUCLEOTIDE SEQUENCE [LARGE SCALE GENOMIC DNA]</scope>
    <source>
        <strain evidence="2">JCM 18959</strain>
    </source>
</reference>
<accession>A0ABP9MYK7</accession>
<dbReference type="EMBL" id="BAABKZ010000010">
    <property type="protein sequence ID" value="GAA5101339.1"/>
    <property type="molecule type" value="Genomic_DNA"/>
</dbReference>
<comment type="caution">
    <text evidence="1">The sequence shown here is derived from an EMBL/GenBank/DDBJ whole genome shotgun (WGS) entry which is preliminary data.</text>
</comment>
<dbReference type="Proteomes" id="UP001501407">
    <property type="component" value="Unassembled WGS sequence"/>
</dbReference>
<organism evidence="1 2">
    <name type="scientific">Microbacterium yannicii</name>
    <dbReference type="NCBI Taxonomy" id="671622"/>
    <lineage>
        <taxon>Bacteria</taxon>
        <taxon>Bacillati</taxon>
        <taxon>Actinomycetota</taxon>
        <taxon>Actinomycetes</taxon>
        <taxon>Micrococcales</taxon>
        <taxon>Microbacteriaceae</taxon>
        <taxon>Microbacterium</taxon>
    </lineage>
</organism>
<keyword evidence="2" id="KW-1185">Reference proteome</keyword>
<name>A0ABP9MYK7_9MICO</name>
<sequence>MLAFLVGVEVPNSYQEKLGDTFSFIDVTKTCNLSNTPSCLTHINTIILRSVFIGVQLIIPILKDMF</sequence>
<gene>
    <name evidence="1" type="ORF">GCM10025760_39850</name>
</gene>